<dbReference type="Pfam" id="PF01381">
    <property type="entry name" value="HTH_3"/>
    <property type="match status" value="1"/>
</dbReference>
<dbReference type="PROSITE" id="PS50113">
    <property type="entry name" value="PAC"/>
    <property type="match status" value="1"/>
</dbReference>
<proteinExistence type="predicted"/>
<dbReference type="PROSITE" id="PS50943">
    <property type="entry name" value="HTH_CROC1"/>
    <property type="match status" value="1"/>
</dbReference>
<feature type="domain" description="HTH cro/C1-type" evidence="3">
    <location>
        <begin position="9"/>
        <end position="63"/>
    </location>
</feature>
<evidence type="ECO:0000259" key="3">
    <source>
        <dbReference type="PROSITE" id="PS50943"/>
    </source>
</evidence>
<dbReference type="AlphaFoldDB" id="A0A154BPM3"/>
<evidence type="ECO:0000256" key="1">
    <source>
        <dbReference type="ARBA" id="ARBA00023125"/>
    </source>
</evidence>
<dbReference type="PANTHER" id="PTHR46797:SF1">
    <property type="entry name" value="METHYLPHOSPHONATE SYNTHASE"/>
    <property type="match status" value="1"/>
</dbReference>
<dbReference type="InterPro" id="IPR010982">
    <property type="entry name" value="Lambda_DNA-bd_dom_sf"/>
</dbReference>
<dbReference type="Gene3D" id="1.10.260.40">
    <property type="entry name" value="lambda repressor-like DNA-binding domains"/>
    <property type="match status" value="1"/>
</dbReference>
<dbReference type="SUPFAM" id="SSF55785">
    <property type="entry name" value="PYP-like sensor domain (PAS domain)"/>
    <property type="match status" value="2"/>
</dbReference>
<feature type="domain" description="PAC" evidence="2">
    <location>
        <begin position="169"/>
        <end position="222"/>
    </location>
</feature>
<dbReference type="STRING" id="1794912.AXX12_11680"/>
<dbReference type="InterPro" id="IPR000700">
    <property type="entry name" value="PAS-assoc_C"/>
</dbReference>
<dbReference type="OrthoDB" id="9781521at2"/>
<dbReference type="GO" id="GO:0005829">
    <property type="term" value="C:cytosol"/>
    <property type="evidence" value="ECO:0007669"/>
    <property type="project" value="TreeGrafter"/>
</dbReference>
<evidence type="ECO:0000259" key="2">
    <source>
        <dbReference type="PROSITE" id="PS50113"/>
    </source>
</evidence>
<reference evidence="4 5" key="1">
    <citation type="submission" date="2016-02" db="EMBL/GenBank/DDBJ databases">
        <title>Anaerosporomusa subterraneum gen. nov., sp. nov., a spore-forming obligate anaerobe isolated from saprolite.</title>
        <authorList>
            <person name="Choi J.K."/>
            <person name="Shah M."/>
            <person name="Yee N."/>
        </authorList>
    </citation>
    <scope>NUCLEOTIDE SEQUENCE [LARGE SCALE GENOMIC DNA]</scope>
    <source>
        <strain evidence="4 5">RU4</strain>
    </source>
</reference>
<accession>A0A154BPM3</accession>
<dbReference type="InterPro" id="IPR035965">
    <property type="entry name" value="PAS-like_dom_sf"/>
</dbReference>
<dbReference type="InterPro" id="IPR000014">
    <property type="entry name" value="PAS"/>
</dbReference>
<dbReference type="GO" id="GO:0003677">
    <property type="term" value="F:DNA binding"/>
    <property type="evidence" value="ECO:0007669"/>
    <property type="project" value="UniProtKB-KW"/>
</dbReference>
<organism evidence="4 5">
    <name type="scientific">Anaerosporomusa subterranea</name>
    <dbReference type="NCBI Taxonomy" id="1794912"/>
    <lineage>
        <taxon>Bacteria</taxon>
        <taxon>Bacillati</taxon>
        <taxon>Bacillota</taxon>
        <taxon>Negativicutes</taxon>
        <taxon>Acetonemataceae</taxon>
        <taxon>Anaerosporomusa</taxon>
    </lineage>
</organism>
<keyword evidence="5" id="KW-1185">Reference proteome</keyword>
<comment type="caution">
    <text evidence="4">The sequence shown here is derived from an EMBL/GenBank/DDBJ whole genome shotgun (WGS) entry which is preliminary data.</text>
</comment>
<keyword evidence="1" id="KW-0238">DNA-binding</keyword>
<dbReference type="Proteomes" id="UP000076268">
    <property type="component" value="Unassembled WGS sequence"/>
</dbReference>
<evidence type="ECO:0000313" key="5">
    <source>
        <dbReference type="Proteomes" id="UP000076268"/>
    </source>
</evidence>
<sequence>MNSSFGENVANLRVALKLSQDDLAQHAGISRSMLSKIERGEVNPTILIAGKLARSLNTTVSTLLGEQPSQQDRVGNIQKFVEALKTADEQLEKIIACRKEIETDFQATFHQTHVFDKEGRYLFVSLLGARYIGRSSDDMVGKHWRDLELPTAFMKAFEQHIMTVFSTEKPLTTEIVYPTPNGLRYFEYRIKPLINENGSVEAVIVSSRDTTNNRIAQFELANQISKLNQLIEICPIGIITVDRHGIISIVNQSVQTLLSPHSSDNWVGKDMNELLDWAGLDHDQAPLAKALRGEAVNLEFQNDRGVCWQTSAFPLRDITGQIYGAIAFFQNASDVLPR</sequence>
<dbReference type="InterPro" id="IPR013656">
    <property type="entry name" value="PAS_4"/>
</dbReference>
<dbReference type="PANTHER" id="PTHR46797">
    <property type="entry name" value="HTH-TYPE TRANSCRIPTIONAL REGULATOR"/>
    <property type="match status" value="1"/>
</dbReference>
<dbReference type="InterPro" id="IPR050807">
    <property type="entry name" value="TransReg_Diox_bact_type"/>
</dbReference>
<evidence type="ECO:0000313" key="4">
    <source>
        <dbReference type="EMBL" id="KYZ75849.1"/>
    </source>
</evidence>
<dbReference type="CDD" id="cd00130">
    <property type="entry name" value="PAS"/>
    <property type="match status" value="2"/>
</dbReference>
<dbReference type="Pfam" id="PF08448">
    <property type="entry name" value="PAS_4"/>
    <property type="match status" value="2"/>
</dbReference>
<dbReference type="SUPFAM" id="SSF47413">
    <property type="entry name" value="lambda repressor-like DNA-binding domains"/>
    <property type="match status" value="1"/>
</dbReference>
<dbReference type="SMART" id="SM00091">
    <property type="entry name" value="PAS"/>
    <property type="match status" value="2"/>
</dbReference>
<dbReference type="NCBIfam" id="TIGR00229">
    <property type="entry name" value="sensory_box"/>
    <property type="match status" value="1"/>
</dbReference>
<dbReference type="InterPro" id="IPR001387">
    <property type="entry name" value="Cro/C1-type_HTH"/>
</dbReference>
<dbReference type="EMBL" id="LSGP01000020">
    <property type="protein sequence ID" value="KYZ75849.1"/>
    <property type="molecule type" value="Genomic_DNA"/>
</dbReference>
<dbReference type="SMART" id="SM00530">
    <property type="entry name" value="HTH_XRE"/>
    <property type="match status" value="1"/>
</dbReference>
<dbReference type="CDD" id="cd00093">
    <property type="entry name" value="HTH_XRE"/>
    <property type="match status" value="1"/>
</dbReference>
<name>A0A154BPM3_ANASB</name>
<dbReference type="RefSeq" id="WP_066243735.1">
    <property type="nucleotide sequence ID" value="NZ_LSGP01000020.1"/>
</dbReference>
<dbReference type="Gene3D" id="3.30.450.20">
    <property type="entry name" value="PAS domain"/>
    <property type="match status" value="2"/>
</dbReference>
<protein>
    <submittedName>
        <fullName evidence="4">Uncharacterized protein</fullName>
    </submittedName>
</protein>
<dbReference type="GO" id="GO:0003700">
    <property type="term" value="F:DNA-binding transcription factor activity"/>
    <property type="evidence" value="ECO:0007669"/>
    <property type="project" value="TreeGrafter"/>
</dbReference>
<gene>
    <name evidence="4" type="ORF">AXX12_11680</name>
</gene>